<proteinExistence type="inferred from homology"/>
<dbReference type="PRINTS" id="PR00080">
    <property type="entry name" value="SDRFAMILY"/>
</dbReference>
<sequence>MTISFEGRVAIITGAGGGLGRAYALELARRGARVVVNDLGGSRDGTGHSDAALKVVEEIEAAGGEALSNGGSVTEYDQMVAMVEQARERWGRVDILINNAGVLRDKSFAKMTPEDFEFVVKVHLIGSANCTKAVWDTMREQNYGRILMTASSTGLYGNFGQANYGAAKLGLAGLTKTLYLEGAKHNIKVNTLAPTAGTRMTEDIFPSEAFKAFSPETVAPAALYLVSEDAPTNAIVGAGAGVFQAAYVTLTQGVHLTGDALSPEGIAAHWAEITDRAGEIVPKSGAEQAMSIMARLQG</sequence>
<accession>A0ABV0BAE2</accession>
<evidence type="ECO:0000259" key="4">
    <source>
        <dbReference type="SMART" id="SM00822"/>
    </source>
</evidence>
<feature type="domain" description="Ketoreductase" evidence="4">
    <location>
        <begin position="8"/>
        <end position="186"/>
    </location>
</feature>
<gene>
    <name evidence="5" type="ORF">TPR58_10910</name>
</gene>
<comment type="similarity">
    <text evidence="1 3">Belongs to the short-chain dehydrogenases/reductases (SDR) family.</text>
</comment>
<dbReference type="SMART" id="SM00822">
    <property type="entry name" value="PKS_KR"/>
    <property type="match status" value="1"/>
</dbReference>
<dbReference type="InterPro" id="IPR002347">
    <property type="entry name" value="SDR_fam"/>
</dbReference>
<keyword evidence="2" id="KW-0560">Oxidoreductase</keyword>
<dbReference type="InterPro" id="IPR051687">
    <property type="entry name" value="Peroxisomal_Beta-Oxidation"/>
</dbReference>
<name>A0ABV0BAE2_9SPHN</name>
<comment type="caution">
    <text evidence="5">The sequence shown here is derived from an EMBL/GenBank/DDBJ whole genome shotgun (WGS) entry which is preliminary data.</text>
</comment>
<dbReference type="PANTHER" id="PTHR45024:SF2">
    <property type="entry name" value="SCP2 DOMAIN-CONTAINING PROTEIN"/>
    <property type="match status" value="1"/>
</dbReference>
<keyword evidence="6" id="KW-1185">Reference proteome</keyword>
<evidence type="ECO:0000313" key="6">
    <source>
        <dbReference type="Proteomes" id="UP001427805"/>
    </source>
</evidence>
<evidence type="ECO:0000256" key="3">
    <source>
        <dbReference type="RuleBase" id="RU000363"/>
    </source>
</evidence>
<dbReference type="Gene3D" id="3.40.50.720">
    <property type="entry name" value="NAD(P)-binding Rossmann-like Domain"/>
    <property type="match status" value="1"/>
</dbReference>
<evidence type="ECO:0000256" key="2">
    <source>
        <dbReference type="ARBA" id="ARBA00023002"/>
    </source>
</evidence>
<dbReference type="PANTHER" id="PTHR45024">
    <property type="entry name" value="DEHYDROGENASES, SHORT CHAIN"/>
    <property type="match status" value="1"/>
</dbReference>
<protein>
    <submittedName>
        <fullName evidence="5">SDR family NAD(P)-dependent oxidoreductase</fullName>
    </submittedName>
</protein>
<dbReference type="RefSeq" id="WP_346246678.1">
    <property type="nucleotide sequence ID" value="NZ_JBDIZK010000005.1"/>
</dbReference>
<dbReference type="Pfam" id="PF00106">
    <property type="entry name" value="adh_short"/>
    <property type="match status" value="1"/>
</dbReference>
<reference evidence="5 6" key="1">
    <citation type="submission" date="2024-05" db="EMBL/GenBank/DDBJ databases">
        <title>Sphingomonas sp. HF-S3 16S ribosomal RNA gene Genome sequencing and assembly.</title>
        <authorList>
            <person name="Lee H."/>
        </authorList>
    </citation>
    <scope>NUCLEOTIDE SEQUENCE [LARGE SCALE GENOMIC DNA]</scope>
    <source>
        <strain evidence="5 6">HF-S3</strain>
    </source>
</reference>
<dbReference type="PRINTS" id="PR00081">
    <property type="entry name" value="GDHRDH"/>
</dbReference>
<dbReference type="SUPFAM" id="SSF51735">
    <property type="entry name" value="NAD(P)-binding Rossmann-fold domains"/>
    <property type="match status" value="1"/>
</dbReference>
<dbReference type="InterPro" id="IPR036291">
    <property type="entry name" value="NAD(P)-bd_dom_sf"/>
</dbReference>
<evidence type="ECO:0000313" key="5">
    <source>
        <dbReference type="EMBL" id="MEN3747681.1"/>
    </source>
</evidence>
<organism evidence="5 6">
    <name type="scientific">Sphingomonas rustica</name>
    <dbReference type="NCBI Taxonomy" id="3103142"/>
    <lineage>
        <taxon>Bacteria</taxon>
        <taxon>Pseudomonadati</taxon>
        <taxon>Pseudomonadota</taxon>
        <taxon>Alphaproteobacteria</taxon>
        <taxon>Sphingomonadales</taxon>
        <taxon>Sphingomonadaceae</taxon>
        <taxon>Sphingomonas</taxon>
    </lineage>
</organism>
<evidence type="ECO:0000256" key="1">
    <source>
        <dbReference type="ARBA" id="ARBA00006484"/>
    </source>
</evidence>
<dbReference type="InterPro" id="IPR057326">
    <property type="entry name" value="KR_dom"/>
</dbReference>
<dbReference type="Proteomes" id="UP001427805">
    <property type="component" value="Unassembled WGS sequence"/>
</dbReference>
<dbReference type="EMBL" id="JBDIZK010000005">
    <property type="protein sequence ID" value="MEN3747681.1"/>
    <property type="molecule type" value="Genomic_DNA"/>
</dbReference>